<keyword evidence="2" id="KW-1185">Reference proteome</keyword>
<sequence>MLNTFLCNFVKKEHPSLSSDLKSLKQTDVTKTEIHLNNDQYVGMEAHAILEDSKTKAPIEEVNKFYASCREFYVEIVLQIQKRLNLNEKLFELLKYVDPKIARNVKKQSLKDEFDKFNFLTTKCNMQKTDNEGRNQALIDLKHFGVKSEEELKTCQLTFIRIRF</sequence>
<evidence type="ECO:0000313" key="2">
    <source>
        <dbReference type="Proteomes" id="UP000691718"/>
    </source>
</evidence>
<reference evidence="1" key="1">
    <citation type="submission" date="2021-04" db="EMBL/GenBank/DDBJ databases">
        <authorList>
            <person name="Tunstrom K."/>
        </authorList>
    </citation>
    <scope>NUCLEOTIDE SEQUENCE</scope>
</reference>
<proteinExistence type="predicted"/>
<dbReference type="EMBL" id="CAJQZP010000904">
    <property type="protein sequence ID" value="CAG4995431.1"/>
    <property type="molecule type" value="Genomic_DNA"/>
</dbReference>
<dbReference type="OrthoDB" id="6159421at2759"/>
<gene>
    <name evidence="1" type="ORF">PAPOLLO_LOCUS12813</name>
</gene>
<accession>A0A8S3X0X0</accession>
<name>A0A8S3X0X0_PARAO</name>
<evidence type="ECO:0000313" key="1">
    <source>
        <dbReference type="EMBL" id="CAG4995431.1"/>
    </source>
</evidence>
<organism evidence="1 2">
    <name type="scientific">Parnassius apollo</name>
    <name type="common">Apollo butterfly</name>
    <name type="synonym">Papilio apollo</name>
    <dbReference type="NCBI Taxonomy" id="110799"/>
    <lineage>
        <taxon>Eukaryota</taxon>
        <taxon>Metazoa</taxon>
        <taxon>Ecdysozoa</taxon>
        <taxon>Arthropoda</taxon>
        <taxon>Hexapoda</taxon>
        <taxon>Insecta</taxon>
        <taxon>Pterygota</taxon>
        <taxon>Neoptera</taxon>
        <taxon>Endopterygota</taxon>
        <taxon>Lepidoptera</taxon>
        <taxon>Glossata</taxon>
        <taxon>Ditrysia</taxon>
        <taxon>Papilionoidea</taxon>
        <taxon>Papilionidae</taxon>
        <taxon>Parnassiinae</taxon>
        <taxon>Parnassini</taxon>
        <taxon>Parnassius</taxon>
        <taxon>Parnassius</taxon>
    </lineage>
</organism>
<comment type="caution">
    <text evidence="1">The sequence shown here is derived from an EMBL/GenBank/DDBJ whole genome shotgun (WGS) entry which is preliminary data.</text>
</comment>
<dbReference type="AlphaFoldDB" id="A0A8S3X0X0"/>
<protein>
    <submittedName>
        <fullName evidence="1">(apollo) hypothetical protein</fullName>
    </submittedName>
</protein>
<dbReference type="Proteomes" id="UP000691718">
    <property type="component" value="Unassembled WGS sequence"/>
</dbReference>